<organism evidence="1 2">
    <name type="scientific">Persea americana</name>
    <name type="common">Avocado</name>
    <dbReference type="NCBI Taxonomy" id="3435"/>
    <lineage>
        <taxon>Eukaryota</taxon>
        <taxon>Viridiplantae</taxon>
        <taxon>Streptophyta</taxon>
        <taxon>Embryophyta</taxon>
        <taxon>Tracheophyta</taxon>
        <taxon>Spermatophyta</taxon>
        <taxon>Magnoliopsida</taxon>
        <taxon>Magnoliidae</taxon>
        <taxon>Laurales</taxon>
        <taxon>Lauraceae</taxon>
        <taxon>Persea</taxon>
    </lineage>
</organism>
<keyword evidence="2" id="KW-1185">Reference proteome</keyword>
<accession>A0ACC2LDN8</accession>
<protein>
    <submittedName>
        <fullName evidence="1">Uncharacterized protein</fullName>
    </submittedName>
</protein>
<proteinExistence type="predicted"/>
<evidence type="ECO:0000313" key="1">
    <source>
        <dbReference type="EMBL" id="KAJ8631139.1"/>
    </source>
</evidence>
<name>A0ACC2LDN8_PERAE</name>
<sequence length="341" mass="37208">MPLKKRSLLLLLPISICISLLLVGPTIAHGPHIITVRSPTFSPDTLDWDPSSQHFVVASSRHPSLHSVSDAGVLQTLISDPHLPPNSSVLAVSVDSLRGRLLGVIHTPHPSLAAYDLSRPPLHPRLFLSPLPSLPTAVAVDSLGNACVAGRDFISKIDVDGQDSIFSNSSAVGPHPINGIAYFRMGYFLAVQSGTGRMYKIDGEDGAARQVLLPKDLTGAIGIAIRGDGTAVVVGQHKAWFLKSDDGWAEAGIYDEIALDERKAAKGVAVRGGKRVYVLFRDLEEGSLGNEEFRIEEVESDREKEGENVWMLVLIGFGLVYFLYWRFQMGKLVREMNKKRE</sequence>
<reference evidence="1 2" key="1">
    <citation type="journal article" date="2022" name="Hortic Res">
        <title>A haplotype resolved chromosomal level avocado genome allows analysis of novel avocado genes.</title>
        <authorList>
            <person name="Nath O."/>
            <person name="Fletcher S.J."/>
            <person name="Hayward A."/>
            <person name="Shaw L.M."/>
            <person name="Masouleh A.K."/>
            <person name="Furtado A."/>
            <person name="Henry R.J."/>
            <person name="Mitter N."/>
        </authorList>
    </citation>
    <scope>NUCLEOTIDE SEQUENCE [LARGE SCALE GENOMIC DNA]</scope>
    <source>
        <strain evidence="2">cv. Hass</strain>
    </source>
</reference>
<gene>
    <name evidence="1" type="ORF">MRB53_024462</name>
</gene>
<dbReference type="EMBL" id="CM056815">
    <property type="protein sequence ID" value="KAJ8631139.1"/>
    <property type="molecule type" value="Genomic_DNA"/>
</dbReference>
<comment type="caution">
    <text evidence="1">The sequence shown here is derived from an EMBL/GenBank/DDBJ whole genome shotgun (WGS) entry which is preliminary data.</text>
</comment>
<evidence type="ECO:0000313" key="2">
    <source>
        <dbReference type="Proteomes" id="UP001234297"/>
    </source>
</evidence>
<dbReference type="Proteomes" id="UP001234297">
    <property type="component" value="Chromosome 7"/>
</dbReference>